<reference evidence="3" key="1">
    <citation type="journal article" date="2019" name="Int. J. Syst. Evol. Microbiol.">
        <title>The Global Catalogue of Microorganisms (GCM) 10K type strain sequencing project: providing services to taxonomists for standard genome sequencing and annotation.</title>
        <authorList>
            <consortium name="The Broad Institute Genomics Platform"/>
            <consortium name="The Broad Institute Genome Sequencing Center for Infectious Disease"/>
            <person name="Wu L."/>
            <person name="Ma J."/>
        </authorList>
    </citation>
    <scope>NUCLEOTIDE SEQUENCE [LARGE SCALE GENOMIC DNA]</scope>
    <source>
        <strain evidence="3">JCM 12928</strain>
    </source>
</reference>
<name>A0ABP3S0Z4_9CAUL</name>
<feature type="transmembrane region" description="Helical" evidence="1">
    <location>
        <begin position="7"/>
        <end position="34"/>
    </location>
</feature>
<sequence>MKDKALWVILGIGAAMAIASAIATILAPLLIFLLPSVFNP</sequence>
<keyword evidence="3" id="KW-1185">Reference proteome</keyword>
<dbReference type="RefSeq" id="WP_343792058.1">
    <property type="nucleotide sequence ID" value="NZ_BAAAGA010000002.1"/>
</dbReference>
<evidence type="ECO:0000313" key="2">
    <source>
        <dbReference type="EMBL" id="GAA0619553.1"/>
    </source>
</evidence>
<gene>
    <name evidence="2" type="ORF">GCM10009422_13860</name>
</gene>
<keyword evidence="1" id="KW-0472">Membrane</keyword>
<keyword evidence="1" id="KW-1133">Transmembrane helix</keyword>
<dbReference type="Proteomes" id="UP001501352">
    <property type="component" value="Unassembled WGS sequence"/>
</dbReference>
<keyword evidence="1" id="KW-0812">Transmembrane</keyword>
<comment type="caution">
    <text evidence="2">The sequence shown here is derived from an EMBL/GenBank/DDBJ whole genome shotgun (WGS) entry which is preliminary data.</text>
</comment>
<organism evidence="2 3">
    <name type="scientific">Brevundimonas kwangchunensis</name>
    <dbReference type="NCBI Taxonomy" id="322163"/>
    <lineage>
        <taxon>Bacteria</taxon>
        <taxon>Pseudomonadati</taxon>
        <taxon>Pseudomonadota</taxon>
        <taxon>Alphaproteobacteria</taxon>
        <taxon>Caulobacterales</taxon>
        <taxon>Caulobacteraceae</taxon>
        <taxon>Brevundimonas</taxon>
    </lineage>
</organism>
<protein>
    <submittedName>
        <fullName evidence="2">Uncharacterized protein</fullName>
    </submittedName>
</protein>
<accession>A0ABP3S0Z4</accession>
<evidence type="ECO:0000256" key="1">
    <source>
        <dbReference type="SAM" id="Phobius"/>
    </source>
</evidence>
<proteinExistence type="predicted"/>
<evidence type="ECO:0000313" key="3">
    <source>
        <dbReference type="Proteomes" id="UP001501352"/>
    </source>
</evidence>
<dbReference type="EMBL" id="BAAAGA010000002">
    <property type="protein sequence ID" value="GAA0619553.1"/>
    <property type="molecule type" value="Genomic_DNA"/>
</dbReference>